<evidence type="ECO:0000256" key="9">
    <source>
        <dbReference type="SAM" id="Phobius"/>
    </source>
</evidence>
<evidence type="ECO:0000256" key="6">
    <source>
        <dbReference type="ARBA" id="ARBA00022989"/>
    </source>
</evidence>
<sequence length="346" mass="38161">MNFSSPAEPFVGSDPVVSVVVPFLDEVDTLPILHQRIVEELSGTAHEIIFVDDGSRDGGTELCAQLARSHRNVSFISFRRNFGKSAALSAGFREARGDIIITMDADLQDDPAELPRFIAAIQEGADVVCGWKKRRLDPRSKTWPSKFFNAIANATFGLKLQDHNCGFKAFRAEAVADLNLYGELHRFIPALLHARGFRLQELAVQHHPRTFGKSKFGWRRFVKGALDLLTVSLTTRYAARPLHIFGAAGMFLMIAGGLVLSYLTALWLLDMGPIGDRPLLMLGVLMELFGVQLVSTGLIAELVLSSSIREDQKYLVRTRIPAGPVQNTREPGSEIPAQDKPELVLA</sequence>
<evidence type="ECO:0000256" key="7">
    <source>
        <dbReference type="ARBA" id="ARBA00023136"/>
    </source>
</evidence>
<dbReference type="PANTHER" id="PTHR48090:SF3">
    <property type="entry name" value="UNDECAPRENYL-PHOSPHATE 4-DEOXY-4-FORMAMIDO-L-ARABINOSE TRANSFERASE"/>
    <property type="match status" value="1"/>
</dbReference>
<organism evidence="11 12">
    <name type="scientific">Novosphingobium mangrovi</name>
    <name type="common">ex Hu et al. 2023</name>
    <dbReference type="NCBI Taxonomy" id="2930094"/>
    <lineage>
        <taxon>Bacteria</taxon>
        <taxon>Pseudomonadati</taxon>
        <taxon>Pseudomonadota</taxon>
        <taxon>Alphaproteobacteria</taxon>
        <taxon>Sphingomonadales</taxon>
        <taxon>Sphingomonadaceae</taxon>
        <taxon>Novosphingobium</taxon>
    </lineage>
</organism>
<feature type="transmembrane region" description="Helical" evidence="9">
    <location>
        <begin position="280"/>
        <end position="304"/>
    </location>
</feature>
<dbReference type="InterPro" id="IPR029044">
    <property type="entry name" value="Nucleotide-diphossugar_trans"/>
</dbReference>
<dbReference type="InterPro" id="IPR001173">
    <property type="entry name" value="Glyco_trans_2-like"/>
</dbReference>
<reference evidence="11" key="1">
    <citation type="submission" date="2022-03" db="EMBL/GenBank/DDBJ databases">
        <title>Identification of a novel bacterium isolated from mangrove sediments.</title>
        <authorList>
            <person name="Pan X."/>
        </authorList>
    </citation>
    <scope>NUCLEOTIDE SEQUENCE</scope>
    <source>
        <strain evidence="11">B2637</strain>
    </source>
</reference>
<dbReference type="InterPro" id="IPR050256">
    <property type="entry name" value="Glycosyltransferase_2"/>
</dbReference>
<gene>
    <name evidence="11" type="ORF">MTR65_15760</name>
</gene>
<keyword evidence="2" id="KW-0328">Glycosyltransferase</keyword>
<dbReference type="SUPFAM" id="SSF53448">
    <property type="entry name" value="Nucleotide-diphospho-sugar transferases"/>
    <property type="match status" value="1"/>
</dbReference>
<dbReference type="EMBL" id="JALHAT010000034">
    <property type="protein sequence ID" value="MCJ1962150.1"/>
    <property type="molecule type" value="Genomic_DNA"/>
</dbReference>
<keyword evidence="1" id="KW-1003">Cell membrane</keyword>
<evidence type="ECO:0000313" key="11">
    <source>
        <dbReference type="EMBL" id="MCJ1962150.1"/>
    </source>
</evidence>
<keyword evidence="6 9" id="KW-1133">Transmembrane helix</keyword>
<keyword evidence="12" id="KW-1185">Reference proteome</keyword>
<protein>
    <submittedName>
        <fullName evidence="11">Glycosyltransferase family 2 protein</fullName>
    </submittedName>
</protein>
<dbReference type="Pfam" id="PF00535">
    <property type="entry name" value="Glycos_transf_2"/>
    <property type="match status" value="1"/>
</dbReference>
<evidence type="ECO:0000256" key="5">
    <source>
        <dbReference type="ARBA" id="ARBA00022985"/>
    </source>
</evidence>
<evidence type="ECO:0000256" key="1">
    <source>
        <dbReference type="ARBA" id="ARBA00022475"/>
    </source>
</evidence>
<dbReference type="Proteomes" id="UP001162802">
    <property type="component" value="Unassembled WGS sequence"/>
</dbReference>
<dbReference type="Gene3D" id="3.90.550.10">
    <property type="entry name" value="Spore Coat Polysaccharide Biosynthesis Protein SpsA, Chain A"/>
    <property type="match status" value="1"/>
</dbReference>
<feature type="transmembrane region" description="Helical" evidence="9">
    <location>
        <begin position="244"/>
        <end position="268"/>
    </location>
</feature>
<keyword evidence="5" id="KW-0448">Lipopolysaccharide biosynthesis</keyword>
<feature type="region of interest" description="Disordered" evidence="8">
    <location>
        <begin position="325"/>
        <end position="346"/>
    </location>
</feature>
<keyword evidence="7 9" id="KW-0472">Membrane</keyword>
<evidence type="ECO:0000256" key="2">
    <source>
        <dbReference type="ARBA" id="ARBA00022676"/>
    </source>
</evidence>
<evidence type="ECO:0000256" key="3">
    <source>
        <dbReference type="ARBA" id="ARBA00022679"/>
    </source>
</evidence>
<comment type="caution">
    <text evidence="11">The sequence shown here is derived from an EMBL/GenBank/DDBJ whole genome shotgun (WGS) entry which is preliminary data.</text>
</comment>
<evidence type="ECO:0000313" key="12">
    <source>
        <dbReference type="Proteomes" id="UP001162802"/>
    </source>
</evidence>
<keyword evidence="4 9" id="KW-0812">Transmembrane</keyword>
<feature type="compositionally biased region" description="Basic and acidic residues" evidence="8">
    <location>
        <begin position="337"/>
        <end position="346"/>
    </location>
</feature>
<evidence type="ECO:0000259" key="10">
    <source>
        <dbReference type="Pfam" id="PF00535"/>
    </source>
</evidence>
<dbReference type="PANTHER" id="PTHR48090">
    <property type="entry name" value="UNDECAPRENYL-PHOSPHATE 4-DEOXY-4-FORMAMIDO-L-ARABINOSE TRANSFERASE-RELATED"/>
    <property type="match status" value="1"/>
</dbReference>
<dbReference type="CDD" id="cd04187">
    <property type="entry name" value="DPM1_like_bac"/>
    <property type="match status" value="1"/>
</dbReference>
<proteinExistence type="predicted"/>
<keyword evidence="3" id="KW-0808">Transferase</keyword>
<evidence type="ECO:0000256" key="4">
    <source>
        <dbReference type="ARBA" id="ARBA00022692"/>
    </source>
</evidence>
<feature type="domain" description="Glycosyltransferase 2-like" evidence="10">
    <location>
        <begin position="18"/>
        <end position="176"/>
    </location>
</feature>
<name>A0ABT0AG50_9SPHN</name>
<evidence type="ECO:0000256" key="8">
    <source>
        <dbReference type="SAM" id="MobiDB-lite"/>
    </source>
</evidence>
<accession>A0ABT0AG50</accession>
<dbReference type="RefSeq" id="WP_243801859.1">
    <property type="nucleotide sequence ID" value="NZ_JALHAT010000034.1"/>
</dbReference>